<organism evidence="7 8">
    <name type="scientific">Gulbenkiania indica</name>
    <dbReference type="NCBI Taxonomy" id="375574"/>
    <lineage>
        <taxon>Bacteria</taxon>
        <taxon>Pseudomonadati</taxon>
        <taxon>Pseudomonadota</taxon>
        <taxon>Betaproteobacteria</taxon>
        <taxon>Neisseriales</taxon>
        <taxon>Chromobacteriaceae</taxon>
        <taxon>Gulbenkiania</taxon>
    </lineage>
</organism>
<evidence type="ECO:0000256" key="5">
    <source>
        <dbReference type="ARBA" id="ARBA00023288"/>
    </source>
</evidence>
<evidence type="ECO:0000256" key="3">
    <source>
        <dbReference type="ARBA" id="ARBA00023136"/>
    </source>
</evidence>
<sequence length="241" mass="25352">MKKIVMLIAAASLTGCAATQVAISKRNLDVQTKMSATIFLEPVAESQRTIFVQVRNTSDKPDFDIAEDVKQSLSAKGYRLVTDPAKAHYILQANILQVGRSDQSAAEKTLNGGYGAITGFATGAIAAATISPSYRDALGAGLAIAAISTLADAAVKDVYYSAITDIQIQERIQGSGKANKTSLNVLKQGTSGGTAVTYAAKTNMLQYQTRILSSANKVNLEFPEAAPALRAGLVRSISGMF</sequence>
<gene>
    <name evidence="7" type="ORF">Ga0061063_2502</name>
</gene>
<dbReference type="GO" id="GO:0009279">
    <property type="term" value="C:cell outer membrane"/>
    <property type="evidence" value="ECO:0007669"/>
    <property type="project" value="UniProtKB-SubCell"/>
</dbReference>
<evidence type="ECO:0000256" key="6">
    <source>
        <dbReference type="PIRNR" id="PIRNR002859"/>
    </source>
</evidence>
<feature type="signal peptide" evidence="6">
    <location>
        <begin position="1"/>
        <end position="17"/>
    </location>
</feature>
<dbReference type="Pfam" id="PF05818">
    <property type="entry name" value="TraT"/>
    <property type="match status" value="1"/>
</dbReference>
<reference evidence="8" key="1">
    <citation type="submission" date="2015-08" db="EMBL/GenBank/DDBJ databases">
        <authorList>
            <person name="Varghese N."/>
        </authorList>
    </citation>
    <scope>NUCLEOTIDE SEQUENCE [LARGE SCALE GENOMIC DNA]</scope>
    <source>
        <strain evidence="8">DSM 17901</strain>
    </source>
</reference>
<dbReference type="PIRSF" id="PIRSF002859">
    <property type="entry name" value="Lipo_traT"/>
    <property type="match status" value="1"/>
</dbReference>
<keyword evidence="4" id="KW-0564">Palmitate</keyword>
<evidence type="ECO:0000313" key="7">
    <source>
        <dbReference type="EMBL" id="CUA85804.1"/>
    </source>
</evidence>
<evidence type="ECO:0000313" key="8">
    <source>
        <dbReference type="Proteomes" id="UP000243535"/>
    </source>
</evidence>
<dbReference type="OrthoDB" id="9791439at2"/>
<evidence type="ECO:0000256" key="1">
    <source>
        <dbReference type="ARBA" id="ARBA00004459"/>
    </source>
</evidence>
<dbReference type="RefSeq" id="WP_054286864.1">
    <property type="nucleotide sequence ID" value="NZ_CYHA01000006.1"/>
</dbReference>
<comment type="subcellular location">
    <subcellularLocation>
        <location evidence="1">Cell outer membrane</location>
        <topology evidence="1">Lipid-anchor</topology>
    </subcellularLocation>
</comment>
<keyword evidence="5" id="KW-0449">Lipoprotein</keyword>
<feature type="chain" id="PRO_5019883861" evidence="6">
    <location>
        <begin position="18"/>
        <end position="241"/>
    </location>
</feature>
<keyword evidence="3 6" id="KW-0472">Membrane</keyword>
<dbReference type="AlphaFoldDB" id="A0A0K6H488"/>
<dbReference type="PROSITE" id="PS51257">
    <property type="entry name" value="PROKAR_LIPOPROTEIN"/>
    <property type="match status" value="1"/>
</dbReference>
<protein>
    <submittedName>
        <fullName evidence="7">Enterobacterial TraT complement resistance protein</fullName>
    </submittedName>
</protein>
<dbReference type="EMBL" id="CYHA01000006">
    <property type="protein sequence ID" value="CUA85804.1"/>
    <property type="molecule type" value="Genomic_DNA"/>
</dbReference>
<dbReference type="STRING" id="375574.GCA_001418035_02282"/>
<dbReference type="InterPro" id="IPR008874">
    <property type="entry name" value="TraT_complement-R"/>
</dbReference>
<evidence type="ECO:0000256" key="2">
    <source>
        <dbReference type="ARBA" id="ARBA00022729"/>
    </source>
</evidence>
<keyword evidence="6" id="KW-0998">Cell outer membrane</keyword>
<proteinExistence type="predicted"/>
<evidence type="ECO:0000256" key="4">
    <source>
        <dbReference type="ARBA" id="ARBA00023139"/>
    </source>
</evidence>
<accession>A0A0K6H488</accession>
<name>A0A0K6H488_9NEIS</name>
<keyword evidence="8" id="KW-1185">Reference proteome</keyword>
<keyword evidence="2 6" id="KW-0732">Signal</keyword>
<dbReference type="Proteomes" id="UP000243535">
    <property type="component" value="Unassembled WGS sequence"/>
</dbReference>